<dbReference type="EMBL" id="MAYG01000001">
    <property type="protein sequence ID" value="OCA74380.1"/>
    <property type="molecule type" value="Genomic_DNA"/>
</dbReference>
<accession>A0A1B8ZS10</accession>
<gene>
    <name evidence="4" type="ORF">BBI00_08570</name>
</gene>
<dbReference type="InterPro" id="IPR001611">
    <property type="entry name" value="Leu-rich_rpt"/>
</dbReference>
<dbReference type="Pfam" id="PF18962">
    <property type="entry name" value="Por_Secre_tail"/>
    <property type="match status" value="1"/>
</dbReference>
<dbReference type="RefSeq" id="WP_065398368.1">
    <property type="nucleotide sequence ID" value="NZ_MAYG01000001.1"/>
</dbReference>
<reference evidence="5" key="1">
    <citation type="submission" date="2016-07" db="EMBL/GenBank/DDBJ databases">
        <authorList>
            <person name="Florea S."/>
            <person name="Webb J.S."/>
            <person name="Jaromczyk J."/>
            <person name="Schardl C.L."/>
        </authorList>
    </citation>
    <scope>NUCLEOTIDE SEQUENCE [LARGE SCALE GENOMIC DNA]</scope>
    <source>
        <strain evidence="5">CC-VM-7</strain>
    </source>
</reference>
<sequence>MKLKIYSAFFLLTSALFFSQNVSFTDANFKNALLPYHDANGDGEISNTEAKNATLIMIDTNYGITNIDGIEAFTNLNMLFIRNNPLSSPVNLSQSPQLTNLVLYGAAIPSINLTGLTQLKKITVTLSQGAAIDLTNKPLLEELFIAGEFGIGGVSTLDVTQNPVLKTLWLNDSSPNTINVTQNPLLETLVIQQNPNSPNSLTSLNVTQNPMLKILTLGGNKNLPSIDVSMNPVLSMLNIGATAITSLNLSNNPLLKYLAIDHCDFSGGIDLSNLTLLEELNANDSSLTHLDFTNNANLHTLSFSNNYITSLNLAPLVKLKNFHSANNLFTAIDLSNNHNLTYADFMSNQQVQYINMKNGNNHNMTWLTNMDYQFMPQLRGFCVDDVNSPYGIKVKQTLNNTVLVTSDCSLLSTRENPLQSNRFTLFPNPADDKVFIESPEDLLEYSVFSVSGQKIQSGVFRKGEQSIDLKNLIKGTYIIQIRTDRQTFTEKIIKR</sequence>
<evidence type="ECO:0000313" key="5">
    <source>
        <dbReference type="Proteomes" id="UP000093432"/>
    </source>
</evidence>
<feature type="chain" id="PRO_5008621025" description="Secretion system C-terminal sorting domain-containing protein" evidence="2">
    <location>
        <begin position="20"/>
        <end position="495"/>
    </location>
</feature>
<organism evidence="4 5">
    <name type="scientific">Chryseobacterium arthrosphaerae</name>
    <dbReference type="NCBI Taxonomy" id="651561"/>
    <lineage>
        <taxon>Bacteria</taxon>
        <taxon>Pseudomonadati</taxon>
        <taxon>Bacteroidota</taxon>
        <taxon>Flavobacteriia</taxon>
        <taxon>Flavobacteriales</taxon>
        <taxon>Weeksellaceae</taxon>
        <taxon>Chryseobacterium group</taxon>
        <taxon>Chryseobacterium</taxon>
    </lineage>
</organism>
<dbReference type="STRING" id="651561.BBI00_08570"/>
<keyword evidence="1 2" id="KW-0732">Signal</keyword>
<dbReference type="AlphaFoldDB" id="A0A1B8ZS10"/>
<evidence type="ECO:0000259" key="3">
    <source>
        <dbReference type="Pfam" id="PF18962"/>
    </source>
</evidence>
<evidence type="ECO:0000256" key="1">
    <source>
        <dbReference type="ARBA" id="ARBA00022729"/>
    </source>
</evidence>
<name>A0A1B8ZS10_9FLAO</name>
<evidence type="ECO:0000256" key="2">
    <source>
        <dbReference type="SAM" id="SignalP"/>
    </source>
</evidence>
<dbReference type="OrthoDB" id="1274515at2"/>
<dbReference type="InterPro" id="IPR026444">
    <property type="entry name" value="Secre_tail"/>
</dbReference>
<protein>
    <recommendedName>
        <fullName evidence="3">Secretion system C-terminal sorting domain-containing protein</fullName>
    </recommendedName>
</protein>
<evidence type="ECO:0000313" key="4">
    <source>
        <dbReference type="EMBL" id="OCA74380.1"/>
    </source>
</evidence>
<proteinExistence type="predicted"/>
<dbReference type="PROSITE" id="PS51450">
    <property type="entry name" value="LRR"/>
    <property type="match status" value="1"/>
</dbReference>
<feature type="domain" description="Secretion system C-terminal sorting" evidence="3">
    <location>
        <begin position="425"/>
        <end position="493"/>
    </location>
</feature>
<comment type="caution">
    <text evidence="4">The sequence shown here is derived from an EMBL/GenBank/DDBJ whole genome shotgun (WGS) entry which is preliminary data.</text>
</comment>
<dbReference type="Proteomes" id="UP000093432">
    <property type="component" value="Unassembled WGS sequence"/>
</dbReference>
<dbReference type="NCBIfam" id="TIGR04183">
    <property type="entry name" value="Por_Secre_tail"/>
    <property type="match status" value="1"/>
</dbReference>
<dbReference type="Gene3D" id="3.80.10.10">
    <property type="entry name" value="Ribonuclease Inhibitor"/>
    <property type="match status" value="2"/>
</dbReference>
<dbReference type="InterPro" id="IPR032675">
    <property type="entry name" value="LRR_dom_sf"/>
</dbReference>
<feature type="signal peptide" evidence="2">
    <location>
        <begin position="1"/>
        <end position="19"/>
    </location>
</feature>
<dbReference type="SUPFAM" id="SSF52047">
    <property type="entry name" value="RNI-like"/>
    <property type="match status" value="1"/>
</dbReference>